<dbReference type="Pfam" id="PF08379">
    <property type="entry name" value="Bact_transglu_N"/>
    <property type="match status" value="1"/>
</dbReference>
<gene>
    <name evidence="2" type="ORF">CXB77_14910</name>
</gene>
<dbReference type="InterPro" id="IPR002931">
    <property type="entry name" value="Transglutaminase-like"/>
</dbReference>
<accession>A0A2S7XP13</accession>
<dbReference type="SMART" id="SM00460">
    <property type="entry name" value="TGc"/>
    <property type="match status" value="1"/>
</dbReference>
<dbReference type="InterPro" id="IPR038765">
    <property type="entry name" value="Papain-like_cys_pep_sf"/>
</dbReference>
<evidence type="ECO:0000313" key="3">
    <source>
        <dbReference type="Proteomes" id="UP000239936"/>
    </source>
</evidence>
<dbReference type="AlphaFoldDB" id="A0A2S7XP13"/>
<dbReference type="SUPFAM" id="SSF54001">
    <property type="entry name" value="Cysteine proteinases"/>
    <property type="match status" value="1"/>
</dbReference>
<dbReference type="InterPro" id="IPR013589">
    <property type="entry name" value="Bac_transglu_N"/>
</dbReference>
<dbReference type="Pfam" id="PF01841">
    <property type="entry name" value="Transglut_core"/>
    <property type="match status" value="1"/>
</dbReference>
<dbReference type="PANTHER" id="PTHR33490:SF7">
    <property type="entry name" value="BLR2979 PROTEIN"/>
    <property type="match status" value="1"/>
</dbReference>
<dbReference type="Proteomes" id="UP000239936">
    <property type="component" value="Unassembled WGS sequence"/>
</dbReference>
<dbReference type="RefSeq" id="WP_105074502.1">
    <property type="nucleotide sequence ID" value="NZ_JAFLKP010000018.1"/>
</dbReference>
<keyword evidence="3" id="KW-1185">Reference proteome</keyword>
<dbReference type="OrthoDB" id="9804872at2"/>
<dbReference type="EMBL" id="PPGH01000037">
    <property type="protein sequence ID" value="PQJ95474.1"/>
    <property type="molecule type" value="Genomic_DNA"/>
</dbReference>
<evidence type="ECO:0000259" key="1">
    <source>
        <dbReference type="SMART" id="SM00460"/>
    </source>
</evidence>
<name>A0A2S7XP13_9GAMM</name>
<sequence length="297" mass="33249">MKFRVVHLTRYEYAEPVSLCHSIAHLKPLQTRRQRCLASQLRVDPWPAVMREREDFFGNRVNYFSIQQAHSVLEVIATSEVDVNVLALPDADKTPTWERVVTRLYDRGDALMTNARMFTLPSPQVPLDAEAREFAAVSFTAGRPILEATLDLMGRIFREFEYDPLSTTVATPLAEVMQQRRGVCQDFAHVAIAGLRGLGLAARYVSGYLETLPPPGQIKLQGADASHAWFAVLIPELGWVDFDPTNNQTPNLQYITTAVGRDFQDVTPLRGIFYGGGTHDLRVAVDVNRLEQPAPSV</sequence>
<comment type="caution">
    <text evidence="2">The sequence shown here is derived from an EMBL/GenBank/DDBJ whole genome shotgun (WGS) entry which is preliminary data.</text>
</comment>
<organism evidence="2 3">
    <name type="scientific">Chromatium okenii</name>
    <dbReference type="NCBI Taxonomy" id="61644"/>
    <lineage>
        <taxon>Bacteria</taxon>
        <taxon>Pseudomonadati</taxon>
        <taxon>Pseudomonadota</taxon>
        <taxon>Gammaproteobacteria</taxon>
        <taxon>Chromatiales</taxon>
        <taxon>Chromatiaceae</taxon>
        <taxon>Chromatium</taxon>
    </lineage>
</organism>
<evidence type="ECO:0000313" key="2">
    <source>
        <dbReference type="EMBL" id="PQJ95474.1"/>
    </source>
</evidence>
<dbReference type="Gene3D" id="3.10.620.30">
    <property type="match status" value="1"/>
</dbReference>
<reference evidence="2 3" key="1">
    <citation type="submission" date="2018-01" db="EMBL/GenBank/DDBJ databases">
        <title>The complete genome sequence of Chromatium okenii LaCa, a purple sulfur bacterium with a turbulent life.</title>
        <authorList>
            <person name="Luedin S.M."/>
            <person name="Liechti N."/>
            <person name="Storelli N."/>
            <person name="Danza F."/>
            <person name="Wittwer M."/>
            <person name="Pothier J.F."/>
            <person name="Tonolla M.A."/>
        </authorList>
    </citation>
    <scope>NUCLEOTIDE SEQUENCE [LARGE SCALE GENOMIC DNA]</scope>
    <source>
        <strain evidence="2 3">LaCa</strain>
    </source>
</reference>
<protein>
    <submittedName>
        <fullName evidence="2">Transglutaminase</fullName>
    </submittedName>
</protein>
<dbReference type="PANTHER" id="PTHR33490">
    <property type="entry name" value="BLR5614 PROTEIN-RELATED"/>
    <property type="match status" value="1"/>
</dbReference>
<feature type="domain" description="Transglutaminase-like" evidence="1">
    <location>
        <begin position="176"/>
        <end position="246"/>
    </location>
</feature>
<proteinExistence type="predicted"/>